<organism evidence="1 2">
    <name type="scientific">Neomoorella thermoacetica</name>
    <name type="common">Clostridium thermoaceticum</name>
    <dbReference type="NCBI Taxonomy" id="1525"/>
    <lineage>
        <taxon>Bacteria</taxon>
        <taxon>Bacillati</taxon>
        <taxon>Bacillota</taxon>
        <taxon>Clostridia</taxon>
        <taxon>Neomoorellales</taxon>
        <taxon>Neomoorellaceae</taxon>
        <taxon>Neomoorella</taxon>
    </lineage>
</organism>
<accession>A0A1J5NUK0</accession>
<comment type="caution">
    <text evidence="1">The sequence shown here is derived from an EMBL/GenBank/DDBJ whole genome shotgun (WGS) entry which is preliminary data.</text>
</comment>
<name>A0A1J5NUK0_NEOTH</name>
<dbReference type="EMBL" id="MDDC01000008">
    <property type="protein sequence ID" value="OIQ59455.1"/>
    <property type="molecule type" value="Genomic_DNA"/>
</dbReference>
<dbReference type="Proteomes" id="UP000182811">
    <property type="component" value="Unassembled WGS sequence"/>
</dbReference>
<evidence type="ECO:0000313" key="2">
    <source>
        <dbReference type="Proteomes" id="UP000182811"/>
    </source>
</evidence>
<gene>
    <name evidence="1" type="ORF">MOTE_11350</name>
</gene>
<dbReference type="AlphaFoldDB" id="A0A1J5NUK0"/>
<evidence type="ECO:0000313" key="1">
    <source>
        <dbReference type="EMBL" id="OIQ59455.1"/>
    </source>
</evidence>
<proteinExistence type="predicted"/>
<sequence length="50" mass="5920">MARIGRIIVWIIAEYFLGRVHILSRPAQLFNLANLSHFLDPPKKQQLTWF</sequence>
<protein>
    <submittedName>
        <fullName evidence="1">Uncharacterized protein</fullName>
    </submittedName>
</protein>
<reference evidence="1 2" key="1">
    <citation type="submission" date="2016-08" db="EMBL/GenBank/DDBJ databases">
        <title>Genome-based comparison of Moorella thermoacetic strains.</title>
        <authorList>
            <person name="Poehlein A."/>
            <person name="Bengelsdorf F.R."/>
            <person name="Esser C."/>
            <person name="Duerre P."/>
            <person name="Daniel R."/>
        </authorList>
    </citation>
    <scope>NUCLEOTIDE SEQUENCE [LARGE SCALE GENOMIC DNA]</scope>
    <source>
        <strain evidence="1 2">DSM 21394</strain>
    </source>
</reference>